<evidence type="ECO:0000256" key="1">
    <source>
        <dbReference type="SAM" id="MobiDB-lite"/>
    </source>
</evidence>
<protein>
    <submittedName>
        <fullName evidence="2">Uncharacterized protein</fullName>
    </submittedName>
</protein>
<dbReference type="Proteomes" id="UP001239445">
    <property type="component" value="Unassembled WGS sequence"/>
</dbReference>
<gene>
    <name evidence="2" type="ORF">QBC47DRAFT_212505</name>
</gene>
<feature type="region of interest" description="Disordered" evidence="1">
    <location>
        <begin position="136"/>
        <end position="169"/>
    </location>
</feature>
<reference evidence="2" key="1">
    <citation type="submission" date="2023-06" db="EMBL/GenBank/DDBJ databases">
        <title>Genome-scale phylogeny and comparative genomics of the fungal order Sordariales.</title>
        <authorList>
            <consortium name="Lawrence Berkeley National Laboratory"/>
            <person name="Hensen N."/>
            <person name="Bonometti L."/>
            <person name="Westerberg I."/>
            <person name="Brannstrom I.O."/>
            <person name="Guillou S."/>
            <person name="Cros-Aarteil S."/>
            <person name="Calhoun S."/>
            <person name="Haridas S."/>
            <person name="Kuo A."/>
            <person name="Mondo S."/>
            <person name="Pangilinan J."/>
            <person name="Riley R."/>
            <person name="Labutti K."/>
            <person name="Andreopoulos B."/>
            <person name="Lipzen A."/>
            <person name="Chen C."/>
            <person name="Yanf M."/>
            <person name="Daum C."/>
            <person name="Ng V."/>
            <person name="Clum A."/>
            <person name="Steindorff A."/>
            <person name="Ohm R."/>
            <person name="Martin F."/>
            <person name="Silar P."/>
            <person name="Natvig D."/>
            <person name="Lalanne C."/>
            <person name="Gautier V."/>
            <person name="Ament-Velasquez S.L."/>
            <person name="Kruys A."/>
            <person name="Hutchinson M.I."/>
            <person name="Powell A.J."/>
            <person name="Barry K."/>
            <person name="Miller A.N."/>
            <person name="Grigoriev I.V."/>
            <person name="Debuchy R."/>
            <person name="Gladieux P."/>
            <person name="Thoren M.H."/>
            <person name="Johannesson H."/>
        </authorList>
    </citation>
    <scope>NUCLEOTIDE SEQUENCE</scope>
    <source>
        <strain evidence="2">PSN4</strain>
    </source>
</reference>
<dbReference type="EMBL" id="MU839834">
    <property type="protein sequence ID" value="KAK1755251.1"/>
    <property type="molecule type" value="Genomic_DNA"/>
</dbReference>
<evidence type="ECO:0000313" key="3">
    <source>
        <dbReference type="Proteomes" id="UP001239445"/>
    </source>
</evidence>
<proteinExistence type="predicted"/>
<accession>A0AAJ0BBK4</accession>
<feature type="region of interest" description="Disordered" evidence="1">
    <location>
        <begin position="241"/>
        <end position="265"/>
    </location>
</feature>
<keyword evidence="3" id="KW-1185">Reference proteome</keyword>
<comment type="caution">
    <text evidence="2">The sequence shown here is derived from an EMBL/GenBank/DDBJ whole genome shotgun (WGS) entry which is preliminary data.</text>
</comment>
<evidence type="ECO:0000313" key="2">
    <source>
        <dbReference type="EMBL" id="KAK1755251.1"/>
    </source>
</evidence>
<name>A0AAJ0BBK4_9PEZI</name>
<sequence length="265" mass="28675">MRWMQWERRSTVPSVCISYLIGRHCALLFRDGQPQQALLSLPTCPDCGPVTADSPGNRFLSVSPRCEIQNDSPNHGNNVHRQGCHLPCRATLMLAAQLELHRSPLLACRACWTAPGCLPPCLLLRLAARQGFPAGHRGRLRSRVASRSGAARSPRHCQSRVEPGRGSSEQRPLVGICVGVPVSNPCDCSATAFGTRQMIAIRTVEFPVSTGNSQTPHAIAPPTRHPSTRPLMRLDSLRLQDASSGTVGEARDPTVPASWESSGKA</sequence>
<dbReference type="AlphaFoldDB" id="A0AAJ0BBK4"/>
<organism evidence="2 3">
    <name type="scientific">Echria macrotheca</name>
    <dbReference type="NCBI Taxonomy" id="438768"/>
    <lineage>
        <taxon>Eukaryota</taxon>
        <taxon>Fungi</taxon>
        <taxon>Dikarya</taxon>
        <taxon>Ascomycota</taxon>
        <taxon>Pezizomycotina</taxon>
        <taxon>Sordariomycetes</taxon>
        <taxon>Sordariomycetidae</taxon>
        <taxon>Sordariales</taxon>
        <taxon>Schizotheciaceae</taxon>
        <taxon>Echria</taxon>
    </lineage>
</organism>